<dbReference type="STRING" id="765915.A0A1Y2H9T1"/>
<dbReference type="GO" id="GO:0012505">
    <property type="term" value="C:endomembrane system"/>
    <property type="evidence" value="ECO:0007669"/>
    <property type="project" value="UniProtKB-SubCell"/>
</dbReference>
<feature type="chain" id="PRO_5013254488" description="Copper acquisition factor BIM1-like domain-containing protein" evidence="8">
    <location>
        <begin position="22"/>
        <end position="201"/>
    </location>
</feature>
<evidence type="ECO:0000256" key="5">
    <source>
        <dbReference type="ARBA" id="ARBA00023180"/>
    </source>
</evidence>
<evidence type="ECO:0000256" key="3">
    <source>
        <dbReference type="ARBA" id="ARBA00022729"/>
    </source>
</evidence>
<evidence type="ECO:0000313" key="10">
    <source>
        <dbReference type="EMBL" id="ORZ31348.1"/>
    </source>
</evidence>
<keyword evidence="5" id="KW-0325">Glycoprotein</keyword>
<dbReference type="InterPro" id="IPR046936">
    <property type="entry name" value="BIM1-like"/>
</dbReference>
<dbReference type="Pfam" id="PF20238">
    <property type="entry name" value="BIM1-like_dom"/>
    <property type="match status" value="1"/>
</dbReference>
<feature type="domain" description="Copper acquisition factor BIM1-like" evidence="9">
    <location>
        <begin position="20"/>
        <end position="161"/>
    </location>
</feature>
<keyword evidence="2" id="KW-1003">Cell membrane</keyword>
<dbReference type="OrthoDB" id="2146436at2759"/>
<comment type="caution">
    <text evidence="10">The sequence shown here is derived from an EMBL/GenBank/DDBJ whole genome shotgun (WGS) entry which is preliminary data.</text>
</comment>
<protein>
    <recommendedName>
        <fullName evidence="9">Copper acquisition factor BIM1-like domain-containing protein</fullName>
    </recommendedName>
</protein>
<keyword evidence="3 8" id="KW-0732">Signal</keyword>
<dbReference type="AlphaFoldDB" id="A0A1Y2H9T1"/>
<dbReference type="Proteomes" id="UP000193411">
    <property type="component" value="Unassembled WGS sequence"/>
</dbReference>
<evidence type="ECO:0000259" key="9">
    <source>
        <dbReference type="Pfam" id="PF20238"/>
    </source>
</evidence>
<evidence type="ECO:0000256" key="6">
    <source>
        <dbReference type="ARBA" id="ARBA00023288"/>
    </source>
</evidence>
<gene>
    <name evidence="10" type="ORF">BCR44DRAFT_25927</name>
</gene>
<keyword evidence="11" id="KW-1185">Reference proteome</keyword>
<accession>A0A1Y2H9T1</accession>
<feature type="signal peptide" evidence="8">
    <location>
        <begin position="1"/>
        <end position="21"/>
    </location>
</feature>
<evidence type="ECO:0000256" key="4">
    <source>
        <dbReference type="ARBA" id="ARBA00023136"/>
    </source>
</evidence>
<evidence type="ECO:0000256" key="1">
    <source>
        <dbReference type="ARBA" id="ARBA00004236"/>
    </source>
</evidence>
<dbReference type="InterPro" id="IPR046530">
    <property type="entry name" value="BIM1-like_dom"/>
</dbReference>
<comment type="subcellular location">
    <subcellularLocation>
        <location evidence="1">Cell membrane</location>
    </subcellularLocation>
    <subcellularLocation>
        <location evidence="7">Endomembrane system</location>
        <topology evidence="7">Lipid-anchor</topology>
    </subcellularLocation>
</comment>
<name>A0A1Y2H9T1_9FUNG</name>
<keyword evidence="6" id="KW-0449">Lipoprotein</keyword>
<evidence type="ECO:0000256" key="7">
    <source>
        <dbReference type="ARBA" id="ARBA00037868"/>
    </source>
</evidence>
<organism evidence="10 11">
    <name type="scientific">Catenaria anguillulae PL171</name>
    <dbReference type="NCBI Taxonomy" id="765915"/>
    <lineage>
        <taxon>Eukaryota</taxon>
        <taxon>Fungi</taxon>
        <taxon>Fungi incertae sedis</taxon>
        <taxon>Blastocladiomycota</taxon>
        <taxon>Blastocladiomycetes</taxon>
        <taxon>Blastocladiales</taxon>
        <taxon>Catenariaceae</taxon>
        <taxon>Catenaria</taxon>
    </lineage>
</organism>
<keyword evidence="4" id="KW-0472">Membrane</keyword>
<evidence type="ECO:0000256" key="8">
    <source>
        <dbReference type="SAM" id="SignalP"/>
    </source>
</evidence>
<dbReference type="GO" id="GO:0005886">
    <property type="term" value="C:plasma membrane"/>
    <property type="evidence" value="ECO:0007669"/>
    <property type="project" value="UniProtKB-SubCell"/>
</dbReference>
<dbReference type="CDD" id="cd21176">
    <property type="entry name" value="LPMO_auxiliary-like"/>
    <property type="match status" value="1"/>
</dbReference>
<evidence type="ECO:0000256" key="2">
    <source>
        <dbReference type="ARBA" id="ARBA00022475"/>
    </source>
</evidence>
<dbReference type="EMBL" id="MCFL01000061">
    <property type="protein sequence ID" value="ORZ31348.1"/>
    <property type="molecule type" value="Genomic_DNA"/>
</dbReference>
<reference evidence="10 11" key="1">
    <citation type="submission" date="2016-07" db="EMBL/GenBank/DDBJ databases">
        <title>Pervasive Adenine N6-methylation of Active Genes in Fungi.</title>
        <authorList>
            <consortium name="DOE Joint Genome Institute"/>
            <person name="Mondo S.J."/>
            <person name="Dannebaum R.O."/>
            <person name="Kuo R.C."/>
            <person name="Labutti K."/>
            <person name="Haridas S."/>
            <person name="Kuo A."/>
            <person name="Salamov A."/>
            <person name="Ahrendt S.R."/>
            <person name="Lipzen A."/>
            <person name="Sullivan W."/>
            <person name="Andreopoulos W.B."/>
            <person name="Clum A."/>
            <person name="Lindquist E."/>
            <person name="Daum C."/>
            <person name="Ramamoorthy G.K."/>
            <person name="Gryganskyi A."/>
            <person name="Culley D."/>
            <person name="Magnuson J.K."/>
            <person name="James T.Y."/>
            <person name="O'Malley M.A."/>
            <person name="Stajich J.E."/>
            <person name="Spatafora J.W."/>
            <person name="Visel A."/>
            <person name="Grigoriev I.V."/>
        </authorList>
    </citation>
    <scope>NUCLEOTIDE SEQUENCE [LARGE SCALE GENOMIC DNA]</scope>
    <source>
        <strain evidence="10 11">PL171</strain>
    </source>
</reference>
<sequence>MKSTFAVIVILAAALAHVASAHYILTSPKTRGMIEEQQPNPPCGGFNDVQAERTKWPMGNPIGITAYHANAAFSIFVSLSPKPMAMSDFTEYSSSRLDRVGKHTIEFPLDKGGSEAFLKAMQVKEVRELAGKSATIMTRYDGGDGTLYQCGDVVFEAAASKQGQAAAGKSGSGSGAAAQVGAGSGGVVVAAAVAAAGLLAV</sequence>
<evidence type="ECO:0000313" key="11">
    <source>
        <dbReference type="Proteomes" id="UP000193411"/>
    </source>
</evidence>
<dbReference type="PANTHER" id="PTHR34992">
    <property type="entry name" value="HYPHAL ANASTAMOSIS-7 PROTEIN"/>
    <property type="match status" value="1"/>
</dbReference>
<proteinExistence type="predicted"/>